<dbReference type="EMBL" id="BMOB01000001">
    <property type="protein sequence ID" value="GGI78126.1"/>
    <property type="molecule type" value="Genomic_DNA"/>
</dbReference>
<organism evidence="1 2">
    <name type="scientific">Legionella impletisoli</name>
    <dbReference type="NCBI Taxonomy" id="343510"/>
    <lineage>
        <taxon>Bacteria</taxon>
        <taxon>Pseudomonadati</taxon>
        <taxon>Pseudomonadota</taxon>
        <taxon>Gammaproteobacteria</taxon>
        <taxon>Legionellales</taxon>
        <taxon>Legionellaceae</taxon>
        <taxon>Legionella</taxon>
    </lineage>
</organism>
<dbReference type="OrthoDB" id="5638440at2"/>
<evidence type="ECO:0000313" key="1">
    <source>
        <dbReference type="EMBL" id="GGI78126.1"/>
    </source>
</evidence>
<gene>
    <name evidence="1" type="ORF">GCM10007966_03540</name>
</gene>
<proteinExistence type="predicted"/>
<protein>
    <recommendedName>
        <fullName evidence="3">Transglutaminase-like domain-containing protein</fullName>
    </recommendedName>
</protein>
<reference evidence="1" key="2">
    <citation type="submission" date="2020-09" db="EMBL/GenBank/DDBJ databases">
        <authorList>
            <person name="Sun Q."/>
            <person name="Ohkuma M."/>
        </authorList>
    </citation>
    <scope>NUCLEOTIDE SEQUENCE</scope>
    <source>
        <strain evidence="1">JCM 13919</strain>
    </source>
</reference>
<dbReference type="AlphaFoldDB" id="A0A917JND1"/>
<evidence type="ECO:0000313" key="2">
    <source>
        <dbReference type="Proteomes" id="UP000630149"/>
    </source>
</evidence>
<dbReference type="RefSeq" id="WP_131775586.1">
    <property type="nucleotide sequence ID" value="NZ_BMOB01000001.1"/>
</dbReference>
<evidence type="ECO:0008006" key="3">
    <source>
        <dbReference type="Google" id="ProtNLM"/>
    </source>
</evidence>
<reference evidence="1" key="1">
    <citation type="journal article" date="2014" name="Int. J. Syst. Evol. Microbiol.">
        <title>Complete genome sequence of Corynebacterium casei LMG S-19264T (=DSM 44701T), isolated from a smear-ripened cheese.</title>
        <authorList>
            <consortium name="US DOE Joint Genome Institute (JGI-PGF)"/>
            <person name="Walter F."/>
            <person name="Albersmeier A."/>
            <person name="Kalinowski J."/>
            <person name="Ruckert C."/>
        </authorList>
    </citation>
    <scope>NUCLEOTIDE SEQUENCE</scope>
    <source>
        <strain evidence="1">JCM 13919</strain>
    </source>
</reference>
<accession>A0A917JND1</accession>
<sequence>MTFDHSKKELDFTKDDRTMSEVASYVMNLTKNLIKQSSTREALNEKGYPENGPIEQTIRAYQSKGSSVYEQALDAMQTGCGNCQEMAYTGALLLRLGGYQGPVKIGIFGLNHMFLILDDYIIDTWAGKHYPFKRWRENLVGYGGAIRDGVMMGKVFPANHFELEDEIPEVTQEVGTLSDCLPSLNSQKELRGIVHSHFIRLDKQKKEAPTHTHKP</sequence>
<comment type="caution">
    <text evidence="1">The sequence shown here is derived from an EMBL/GenBank/DDBJ whole genome shotgun (WGS) entry which is preliminary data.</text>
</comment>
<keyword evidence="2" id="KW-1185">Reference proteome</keyword>
<dbReference type="Proteomes" id="UP000630149">
    <property type="component" value="Unassembled WGS sequence"/>
</dbReference>
<name>A0A917JND1_9GAMM</name>